<protein>
    <submittedName>
        <fullName evidence="10">tRNA epoxyqueuosine(34) reductase QueG</fullName>
    </submittedName>
</protein>
<dbReference type="GO" id="GO:0051539">
    <property type="term" value="F:4 iron, 4 sulfur cluster binding"/>
    <property type="evidence" value="ECO:0007669"/>
    <property type="project" value="UniProtKB-KW"/>
</dbReference>
<proteinExistence type="predicted"/>
<evidence type="ECO:0000256" key="5">
    <source>
        <dbReference type="ARBA" id="ARBA00022785"/>
    </source>
</evidence>
<evidence type="ECO:0000256" key="2">
    <source>
        <dbReference type="ARBA" id="ARBA00022490"/>
    </source>
</evidence>
<evidence type="ECO:0000256" key="1">
    <source>
        <dbReference type="ARBA" id="ARBA00022485"/>
    </source>
</evidence>
<dbReference type="InterPro" id="IPR017900">
    <property type="entry name" value="4Fe4S_Fe_S_CS"/>
</dbReference>
<dbReference type="GO" id="GO:0052693">
    <property type="term" value="F:epoxyqueuosine reductase activity"/>
    <property type="evidence" value="ECO:0007669"/>
    <property type="project" value="TreeGrafter"/>
</dbReference>
<accession>A0A1D2YSL5</accession>
<dbReference type="Pfam" id="PF13484">
    <property type="entry name" value="Fer4_16"/>
    <property type="match status" value="1"/>
</dbReference>
<keyword evidence="3" id="KW-0819">tRNA processing</keyword>
<dbReference type="Proteomes" id="UP000243739">
    <property type="component" value="Unassembled WGS sequence"/>
</dbReference>
<sequence length="386" mass="43594">MSIEVKEKLIDFANKIGIDKIGFTSADPFWELKDILIRHRELGYESGFEERDIDKRVDPKLTMKDAKSIIAIAIAYPTKISEPLKSSKGMYRGFVARSAWGIDYHLILREKMKVLGEYLKSLVPDAKYVYMTDTGVLSDHAVAQRAGIGWIGKNSLLITPEYGSYVYLGEIITNVELPSDTPLKEQCGECNRCLTTCPTKAIVSPKQVNSKKCLSYLTQTKVFLDERWMEKLGNRLFGCDTCQQVCPKNKGINYTHHEQTLPEPELAKPLLKPLLTIKNKEFKNTWGKSAASWRGKKPIQRNAIIGLAHFKDVTALPQLIQLLMEDNRSTIRQTAAWAIGRIGGNKAKEGLQMAKNKENDTKVLQEIVKSLKMLSNQEILDSQKSE</sequence>
<name>A0A1D2YSL5_9BACI</name>
<keyword evidence="5" id="KW-0671">Queuosine biosynthesis</keyword>
<dbReference type="GO" id="GO:0008616">
    <property type="term" value="P:tRNA queuosine(34) biosynthetic process"/>
    <property type="evidence" value="ECO:0007669"/>
    <property type="project" value="UniProtKB-KW"/>
</dbReference>
<dbReference type="GO" id="GO:0046872">
    <property type="term" value="F:metal ion binding"/>
    <property type="evidence" value="ECO:0007669"/>
    <property type="project" value="UniProtKB-KW"/>
</dbReference>
<dbReference type="InterPro" id="IPR013542">
    <property type="entry name" value="QueG_DUF1730"/>
</dbReference>
<dbReference type="SUPFAM" id="SSF48371">
    <property type="entry name" value="ARM repeat"/>
    <property type="match status" value="1"/>
</dbReference>
<dbReference type="PROSITE" id="PS00198">
    <property type="entry name" value="4FE4S_FER_1"/>
    <property type="match status" value="1"/>
</dbReference>
<dbReference type="Gene3D" id="3.30.70.20">
    <property type="match status" value="1"/>
</dbReference>
<dbReference type="SUPFAM" id="SSF46548">
    <property type="entry name" value="alpha-helical ferredoxin"/>
    <property type="match status" value="1"/>
</dbReference>
<dbReference type="STRING" id="337097.BHF71_11015"/>
<dbReference type="PANTHER" id="PTHR30002">
    <property type="entry name" value="EPOXYQUEUOSINE REDUCTASE"/>
    <property type="match status" value="1"/>
</dbReference>
<evidence type="ECO:0000256" key="6">
    <source>
        <dbReference type="ARBA" id="ARBA00023002"/>
    </source>
</evidence>
<comment type="caution">
    <text evidence="10">The sequence shown here is derived from an EMBL/GenBank/DDBJ whole genome shotgun (WGS) entry which is preliminary data.</text>
</comment>
<dbReference type="RefSeq" id="WP_069657425.1">
    <property type="nucleotide sequence ID" value="NZ_MIJF01000059.1"/>
</dbReference>
<dbReference type="InterPro" id="IPR004453">
    <property type="entry name" value="QueG"/>
</dbReference>
<feature type="domain" description="4Fe-4S ferredoxin-type" evidence="9">
    <location>
        <begin position="178"/>
        <end position="207"/>
    </location>
</feature>
<dbReference type="PANTHER" id="PTHR30002:SF4">
    <property type="entry name" value="EPOXYQUEUOSINE REDUCTASE"/>
    <property type="match status" value="1"/>
</dbReference>
<dbReference type="Gene3D" id="1.25.10.10">
    <property type="entry name" value="Leucine-rich Repeat Variant"/>
    <property type="match status" value="1"/>
</dbReference>
<organism evidence="10 11">
    <name type="scientific">Vulcanibacillus modesticaldus</name>
    <dbReference type="NCBI Taxonomy" id="337097"/>
    <lineage>
        <taxon>Bacteria</taxon>
        <taxon>Bacillati</taxon>
        <taxon>Bacillota</taxon>
        <taxon>Bacilli</taxon>
        <taxon>Bacillales</taxon>
        <taxon>Bacillaceae</taxon>
        <taxon>Vulcanibacillus</taxon>
    </lineage>
</organism>
<keyword evidence="4" id="KW-0479">Metal-binding</keyword>
<evidence type="ECO:0000256" key="4">
    <source>
        <dbReference type="ARBA" id="ARBA00022723"/>
    </source>
</evidence>
<evidence type="ECO:0000256" key="8">
    <source>
        <dbReference type="ARBA" id="ARBA00023014"/>
    </source>
</evidence>
<keyword evidence="2" id="KW-0963">Cytoplasm</keyword>
<keyword evidence="1" id="KW-0004">4Fe-4S</keyword>
<gene>
    <name evidence="10" type="ORF">BHF71_11015</name>
</gene>
<evidence type="ECO:0000256" key="7">
    <source>
        <dbReference type="ARBA" id="ARBA00023004"/>
    </source>
</evidence>
<dbReference type="NCBIfam" id="TIGR00276">
    <property type="entry name" value="tRNA epoxyqueuosine(34) reductase QueG"/>
    <property type="match status" value="1"/>
</dbReference>
<dbReference type="Pfam" id="PF08331">
    <property type="entry name" value="QueG_DUF1730"/>
    <property type="match status" value="1"/>
</dbReference>
<dbReference type="EMBL" id="MIJF01000059">
    <property type="protein sequence ID" value="OEF97787.1"/>
    <property type="molecule type" value="Genomic_DNA"/>
</dbReference>
<keyword evidence="6" id="KW-0560">Oxidoreductase</keyword>
<reference evidence="10 11" key="1">
    <citation type="submission" date="2016-09" db="EMBL/GenBank/DDBJ databases">
        <title>Draft genome sequence for the type strain of Vulcanibacillus modesticaldus BR, a strictly anaerobic, moderately thermophilic, and nitrate-reducing bacterium from deep sea-hydrothermal vents of the Mid-Atlantic Ridge.</title>
        <authorList>
            <person name="Abin C.A."/>
            <person name="Hollibaugh J.T."/>
        </authorList>
    </citation>
    <scope>NUCLEOTIDE SEQUENCE [LARGE SCALE GENOMIC DNA]</scope>
    <source>
        <strain evidence="10 11">BR</strain>
    </source>
</reference>
<dbReference type="OrthoDB" id="9784571at2"/>
<evidence type="ECO:0000313" key="10">
    <source>
        <dbReference type="EMBL" id="OEF97787.1"/>
    </source>
</evidence>
<evidence type="ECO:0000256" key="3">
    <source>
        <dbReference type="ARBA" id="ARBA00022694"/>
    </source>
</evidence>
<dbReference type="Pfam" id="PF13646">
    <property type="entry name" value="HEAT_2"/>
    <property type="match status" value="1"/>
</dbReference>
<keyword evidence="7" id="KW-0408">Iron</keyword>
<dbReference type="AlphaFoldDB" id="A0A1D2YSL5"/>
<dbReference type="PROSITE" id="PS51379">
    <property type="entry name" value="4FE4S_FER_2"/>
    <property type="match status" value="1"/>
</dbReference>
<dbReference type="InterPro" id="IPR016024">
    <property type="entry name" value="ARM-type_fold"/>
</dbReference>
<keyword evidence="11" id="KW-1185">Reference proteome</keyword>
<evidence type="ECO:0000313" key="11">
    <source>
        <dbReference type="Proteomes" id="UP000243739"/>
    </source>
</evidence>
<dbReference type="InterPro" id="IPR017896">
    <property type="entry name" value="4Fe4S_Fe-S-bd"/>
</dbReference>
<evidence type="ECO:0000259" key="9">
    <source>
        <dbReference type="PROSITE" id="PS51379"/>
    </source>
</evidence>
<keyword evidence="8" id="KW-0411">Iron-sulfur</keyword>
<dbReference type="InterPro" id="IPR011989">
    <property type="entry name" value="ARM-like"/>
</dbReference>